<feature type="compositionally biased region" description="Basic and acidic residues" evidence="9">
    <location>
        <begin position="29"/>
        <end position="52"/>
    </location>
</feature>
<gene>
    <name evidence="11" type="ORF">Amon01_000481400</name>
</gene>
<keyword evidence="7" id="KW-0496">Mitochondrion</keyword>
<feature type="domain" description="SMP-LTD" evidence="10">
    <location>
        <begin position="1"/>
        <end position="244"/>
    </location>
</feature>
<evidence type="ECO:0000256" key="7">
    <source>
        <dbReference type="ARBA" id="ARBA00023128"/>
    </source>
</evidence>
<feature type="region of interest" description="Disordered" evidence="9">
    <location>
        <begin position="242"/>
        <end position="274"/>
    </location>
</feature>
<evidence type="ECO:0000256" key="3">
    <source>
        <dbReference type="ARBA" id="ARBA00022787"/>
    </source>
</evidence>
<comment type="caution">
    <text evidence="11">The sequence shown here is derived from an EMBL/GenBank/DDBJ whole genome shotgun (WGS) entry which is preliminary data.</text>
</comment>
<evidence type="ECO:0000256" key="6">
    <source>
        <dbReference type="ARBA" id="ARBA00023121"/>
    </source>
</evidence>
<dbReference type="GO" id="GO:0008289">
    <property type="term" value="F:lipid binding"/>
    <property type="evidence" value="ECO:0007669"/>
    <property type="project" value="UniProtKB-KW"/>
</dbReference>
<evidence type="ECO:0000256" key="8">
    <source>
        <dbReference type="ARBA" id="ARBA00023136"/>
    </source>
</evidence>
<evidence type="ECO:0000313" key="12">
    <source>
        <dbReference type="Proteomes" id="UP001165063"/>
    </source>
</evidence>
<feature type="region of interest" description="Disordered" evidence="9">
    <location>
        <begin position="128"/>
        <end position="166"/>
    </location>
</feature>
<feature type="compositionally biased region" description="Low complexity" evidence="9">
    <location>
        <begin position="136"/>
        <end position="145"/>
    </location>
</feature>
<keyword evidence="3" id="KW-1000">Mitochondrion outer membrane</keyword>
<feature type="region of interest" description="Disordered" evidence="9">
    <location>
        <begin position="1"/>
        <end position="52"/>
    </location>
</feature>
<dbReference type="GO" id="GO:0015914">
    <property type="term" value="P:phospholipid transport"/>
    <property type="evidence" value="ECO:0007669"/>
    <property type="project" value="TreeGrafter"/>
</dbReference>
<feature type="compositionally biased region" description="Low complexity" evidence="9">
    <location>
        <begin position="17"/>
        <end position="27"/>
    </location>
</feature>
<keyword evidence="6" id="KW-0446">Lipid-binding</keyword>
<keyword evidence="8" id="KW-0472">Membrane</keyword>
<dbReference type="AlphaFoldDB" id="A0A9W6Z1Q5"/>
<dbReference type="OrthoDB" id="3356905at2759"/>
<name>A0A9W6Z1Q5_AMBMO</name>
<dbReference type="GO" id="GO:1990456">
    <property type="term" value="P:mitochondrion-endoplasmic reticulum membrane tethering"/>
    <property type="evidence" value="ECO:0007669"/>
    <property type="project" value="TreeGrafter"/>
</dbReference>
<evidence type="ECO:0000256" key="5">
    <source>
        <dbReference type="ARBA" id="ARBA00023055"/>
    </source>
</evidence>
<keyword evidence="5" id="KW-0445">Lipid transport</keyword>
<protein>
    <submittedName>
        <fullName evidence="11">Unnamed protein product</fullName>
    </submittedName>
</protein>
<dbReference type="Pfam" id="PF26544">
    <property type="entry name" value="Mdm12"/>
    <property type="match status" value="2"/>
</dbReference>
<dbReference type="InterPro" id="IPR027532">
    <property type="entry name" value="Mdm12"/>
</dbReference>
<keyword evidence="2" id="KW-0813">Transport</keyword>
<dbReference type="EMBL" id="BSXU01002430">
    <property type="protein sequence ID" value="GMG37481.1"/>
    <property type="molecule type" value="Genomic_DNA"/>
</dbReference>
<evidence type="ECO:0000259" key="10">
    <source>
        <dbReference type="PROSITE" id="PS51847"/>
    </source>
</evidence>
<evidence type="ECO:0000256" key="2">
    <source>
        <dbReference type="ARBA" id="ARBA00022448"/>
    </source>
</evidence>
<reference evidence="11" key="1">
    <citation type="submission" date="2023-04" db="EMBL/GenBank/DDBJ databases">
        <title>Ambrosiozyma monospora NBRC 1965.</title>
        <authorList>
            <person name="Ichikawa N."/>
            <person name="Sato H."/>
            <person name="Tonouchi N."/>
        </authorList>
    </citation>
    <scope>NUCLEOTIDE SEQUENCE</scope>
    <source>
        <strain evidence="11">NBRC 1965</strain>
    </source>
</reference>
<evidence type="ECO:0000256" key="1">
    <source>
        <dbReference type="ARBA" id="ARBA00004370"/>
    </source>
</evidence>
<evidence type="ECO:0000256" key="4">
    <source>
        <dbReference type="ARBA" id="ARBA00022824"/>
    </source>
</evidence>
<dbReference type="PANTHER" id="PTHR28204">
    <property type="entry name" value="MITOCHONDRIAL DISTRIBUTION AND MORPHOLOGY PROTEIN 12"/>
    <property type="match status" value="1"/>
</dbReference>
<accession>A0A9W6Z1Q5</accession>
<feature type="compositionally biased region" description="Polar residues" evidence="9">
    <location>
        <begin position="146"/>
        <end position="157"/>
    </location>
</feature>
<organism evidence="11 12">
    <name type="scientific">Ambrosiozyma monospora</name>
    <name type="common">Yeast</name>
    <name type="synonym">Endomycopsis monosporus</name>
    <dbReference type="NCBI Taxonomy" id="43982"/>
    <lineage>
        <taxon>Eukaryota</taxon>
        <taxon>Fungi</taxon>
        <taxon>Dikarya</taxon>
        <taxon>Ascomycota</taxon>
        <taxon>Saccharomycotina</taxon>
        <taxon>Pichiomycetes</taxon>
        <taxon>Pichiales</taxon>
        <taxon>Pichiaceae</taxon>
        <taxon>Ambrosiozyma</taxon>
    </lineage>
</organism>
<proteinExistence type="predicted"/>
<feature type="compositionally biased region" description="Acidic residues" evidence="9">
    <location>
        <begin position="243"/>
        <end position="274"/>
    </location>
</feature>
<comment type="subcellular location">
    <subcellularLocation>
        <location evidence="1">Membrane</location>
    </subcellularLocation>
</comment>
<keyword evidence="12" id="KW-1185">Reference proteome</keyword>
<dbReference type="PANTHER" id="PTHR28204:SF1">
    <property type="entry name" value="MITOCHONDRIAL DISTRIBUTION AND MORPHOLOGY PROTEIN 12"/>
    <property type="match status" value="1"/>
</dbReference>
<dbReference type="Proteomes" id="UP001165063">
    <property type="component" value="Unassembled WGS sequence"/>
</dbReference>
<sequence length="274" mass="30942">MNTNLSIDGEMNDDSVDSSTVHTSPVSKQQRESREREQRGQQSRSQDDENGDKAKFDLQLAIDVKWDSSMYIEVVCSLLVNYPAPEFIKLPVRLKITNLSIHSLAIVAYLDKKVFLSFLCDIDDDENDNSVEENTEGGANENGSNLNQSAPTGSPTETRQDFRKPSITELHHIPSLNRERIDIIKNLKIEGELGNCDQMNQHIDTSNGSILRNIGKIEKFLVTALRTLLIKELGWPSWIELDFNNDDEDSDEDDSEEENDADDGNEDDPEQTLL</sequence>
<dbReference type="InterPro" id="IPR031468">
    <property type="entry name" value="SMP_LBD"/>
</dbReference>
<dbReference type="PROSITE" id="PS51847">
    <property type="entry name" value="SMP"/>
    <property type="match status" value="1"/>
</dbReference>
<dbReference type="GO" id="GO:0032865">
    <property type="term" value="C:ERMES complex"/>
    <property type="evidence" value="ECO:0007669"/>
    <property type="project" value="InterPro"/>
</dbReference>
<evidence type="ECO:0000256" key="9">
    <source>
        <dbReference type="SAM" id="MobiDB-lite"/>
    </source>
</evidence>
<keyword evidence="4" id="KW-0256">Endoplasmic reticulum</keyword>
<evidence type="ECO:0000313" key="11">
    <source>
        <dbReference type="EMBL" id="GMG37481.1"/>
    </source>
</evidence>
<dbReference type="GO" id="GO:0007005">
    <property type="term" value="P:mitochondrion organization"/>
    <property type="evidence" value="ECO:0007669"/>
    <property type="project" value="InterPro"/>
</dbReference>